<feature type="region of interest" description="Disordered" evidence="14">
    <location>
        <begin position="422"/>
        <end position="465"/>
    </location>
</feature>
<keyword evidence="9" id="KW-0496">Mitochondrion</keyword>
<keyword evidence="15" id="KW-1133">Transmembrane helix</keyword>
<dbReference type="PROSITE" id="PS00435">
    <property type="entry name" value="PEROXIDASE_1"/>
    <property type="match status" value="1"/>
</dbReference>
<evidence type="ECO:0000259" key="16">
    <source>
        <dbReference type="PROSITE" id="PS50873"/>
    </source>
</evidence>
<evidence type="ECO:0000256" key="14">
    <source>
        <dbReference type="SAM" id="MobiDB-lite"/>
    </source>
</evidence>
<evidence type="ECO:0000313" key="20">
    <source>
        <dbReference type="Proteomes" id="UP000285883"/>
    </source>
</evidence>
<organism evidence="17 20">
    <name type="scientific">Phytophthora kernoviae</name>
    <dbReference type="NCBI Taxonomy" id="325452"/>
    <lineage>
        <taxon>Eukaryota</taxon>
        <taxon>Sar</taxon>
        <taxon>Stramenopiles</taxon>
        <taxon>Oomycota</taxon>
        <taxon>Peronosporomycetes</taxon>
        <taxon>Peronosporales</taxon>
        <taxon>Peronosporaceae</taxon>
        <taxon>Phytophthora</taxon>
    </lineage>
</organism>
<proteinExistence type="inferred from homology"/>
<dbReference type="EMBL" id="MAYM02001185">
    <property type="protein sequence ID" value="RLN26155.1"/>
    <property type="molecule type" value="Genomic_DNA"/>
</dbReference>
<comment type="caution">
    <text evidence="17">The sequence shown here is derived from an EMBL/GenBank/DDBJ whole genome shotgun (WGS) entry which is preliminary data.</text>
</comment>
<keyword evidence="19" id="KW-1185">Reference proteome</keyword>
<comment type="subcellular location">
    <subcellularLocation>
        <location evidence="2">Mitochondrion intermembrane space</location>
    </subcellularLocation>
    <subcellularLocation>
        <location evidence="1">Mitochondrion matrix</location>
    </subcellularLocation>
</comment>
<dbReference type="PROSITE" id="PS00436">
    <property type="entry name" value="PEROXIDASE_2"/>
    <property type="match status" value="1"/>
</dbReference>
<dbReference type="Proteomes" id="UP000285624">
    <property type="component" value="Unassembled WGS sequence"/>
</dbReference>
<keyword evidence="15" id="KW-0472">Membrane</keyword>
<dbReference type="InterPro" id="IPR019794">
    <property type="entry name" value="Peroxidases_AS"/>
</dbReference>
<sequence>MLRRIALRTAQQASAASASKTRSFATSQIRTTSKKKQPSAVVLAAAGVAAVTGYALTDLVNAREKPVDLDAIKKEIIEIFDEDNYMGPTMVRLAWHSSGTYKKKDGSGGSSGGTIRFKPEIDHGGNAGLHLAVKALEKVKRNHPEISYADLYVLAGVAMIEEMGGPEVPFRLGRSDAKSGNEPTQTPDDRLPNADMGSKDKTTSHVRDVFYRMGFDDRDIVALVGAHAIGRCYPTRSGYSGPWTNAEWTFSNEFFRELIENKWTIKKWNGPEQYEDPTGKLMMLPADIVMIQDPKFKKYVEMYAKDEDLWFKDFSKAFVKLTENGVKFEETSGWRKFFGGKAQRSRGRRRDLTLPYEETYPWEDERGTTADRTIAVNTEAKRVYAEQEKLLPTVAQDKPLDPIATEHLQDVGRRVLILRDTTKRSRMKKEDEQNPKQSPKRVIPSRFPEVTTDLDEEDASEADRVEVDEDPAVMEGRIATMLMDQEWDTRGWNTTKIHTAVDTLYEEIENSEDGSRRKLATTMLLRLLETHEDAVDYVETTLPSLTNKAFRTLSKLTDNTKIFRVVLLVSVLAEWFTSVLSNQSAVTKSITCLQRETELCARILQHHWRGVLFERTVSQRDYDPIVRTRLRSMHMIKFVELRHQFRVFREAIGPSGIPSSAKEAYITILCHLVKLPREPGSVSDKMRSTVLADQRRILGSGVLLYLASLITTHQRREVVELDEAGHEMYRASKR</sequence>
<dbReference type="GO" id="GO:0034599">
    <property type="term" value="P:cellular response to oxidative stress"/>
    <property type="evidence" value="ECO:0007669"/>
    <property type="project" value="InterPro"/>
</dbReference>
<dbReference type="InterPro" id="IPR019793">
    <property type="entry name" value="Peroxidases_heam-ligand_BS"/>
</dbReference>
<dbReference type="EMBL" id="MBDN02000020">
    <property type="protein sequence ID" value="RLN84357.1"/>
    <property type="molecule type" value="Genomic_DNA"/>
</dbReference>
<keyword evidence="5" id="KW-0479">Metal-binding</keyword>
<evidence type="ECO:0000256" key="7">
    <source>
        <dbReference type="ARBA" id="ARBA00023002"/>
    </source>
</evidence>
<evidence type="ECO:0000313" key="18">
    <source>
        <dbReference type="EMBL" id="RLN84357.1"/>
    </source>
</evidence>
<dbReference type="InterPro" id="IPR002207">
    <property type="entry name" value="Peroxidase_I"/>
</dbReference>
<dbReference type="PRINTS" id="PR00458">
    <property type="entry name" value="PEROXIDASE"/>
</dbReference>
<evidence type="ECO:0000256" key="13">
    <source>
        <dbReference type="RuleBase" id="RU004241"/>
    </source>
</evidence>
<dbReference type="InterPro" id="IPR002016">
    <property type="entry name" value="Haem_peroxidase"/>
</dbReference>
<dbReference type="GO" id="GO:0020037">
    <property type="term" value="F:heme binding"/>
    <property type="evidence" value="ECO:0007669"/>
    <property type="project" value="InterPro"/>
</dbReference>
<feature type="domain" description="Plant heme peroxidase family profile" evidence="16">
    <location>
        <begin position="135"/>
        <end position="350"/>
    </location>
</feature>
<dbReference type="EC" id="1.11.1.5" evidence="10"/>
<dbReference type="FunFam" id="1.10.420.10:FF:000009">
    <property type="entry name" value="Ascorbate peroxidase"/>
    <property type="match status" value="1"/>
</dbReference>
<evidence type="ECO:0000256" key="5">
    <source>
        <dbReference type="ARBA" id="ARBA00022723"/>
    </source>
</evidence>
<dbReference type="CDD" id="cd00691">
    <property type="entry name" value="ascorbate_peroxidase"/>
    <property type="match status" value="1"/>
</dbReference>
<evidence type="ECO:0000256" key="8">
    <source>
        <dbReference type="ARBA" id="ARBA00023004"/>
    </source>
</evidence>
<evidence type="ECO:0000256" key="12">
    <source>
        <dbReference type="ARBA" id="ARBA00049265"/>
    </source>
</evidence>
<dbReference type="GO" id="GO:0046872">
    <property type="term" value="F:metal ion binding"/>
    <property type="evidence" value="ECO:0007669"/>
    <property type="project" value="UniProtKB-KW"/>
</dbReference>
<dbReference type="Pfam" id="PF00141">
    <property type="entry name" value="peroxidase"/>
    <property type="match status" value="1"/>
</dbReference>
<feature type="compositionally biased region" description="Basic and acidic residues" evidence="14">
    <location>
        <begin position="422"/>
        <end position="434"/>
    </location>
</feature>
<dbReference type="GO" id="GO:0005759">
    <property type="term" value="C:mitochondrial matrix"/>
    <property type="evidence" value="ECO:0007669"/>
    <property type="project" value="UniProtKB-SubCell"/>
</dbReference>
<accession>A0A3R7MR52</accession>
<dbReference type="Gene3D" id="1.10.520.10">
    <property type="match status" value="1"/>
</dbReference>
<dbReference type="PANTHER" id="PTHR31356:SF58">
    <property type="entry name" value="CYTOCHROME C PEROXIDASE, MITOCHONDRIAL"/>
    <property type="match status" value="1"/>
</dbReference>
<dbReference type="PANTHER" id="PTHR31356">
    <property type="entry name" value="THYLAKOID LUMENAL 29 KDA PROTEIN, CHLOROPLASTIC-RELATED"/>
    <property type="match status" value="1"/>
</dbReference>
<evidence type="ECO:0000256" key="10">
    <source>
        <dbReference type="ARBA" id="ARBA00039063"/>
    </source>
</evidence>
<evidence type="ECO:0000256" key="4">
    <source>
        <dbReference type="ARBA" id="ARBA00022617"/>
    </source>
</evidence>
<dbReference type="PROSITE" id="PS50873">
    <property type="entry name" value="PEROXIDASE_4"/>
    <property type="match status" value="1"/>
</dbReference>
<name>A0A3R7MR52_9STRA</name>
<dbReference type="Proteomes" id="UP000285883">
    <property type="component" value="Unassembled WGS sequence"/>
</dbReference>
<evidence type="ECO:0000256" key="15">
    <source>
        <dbReference type="SAM" id="Phobius"/>
    </source>
</evidence>
<gene>
    <name evidence="17" type="ORF">BBI17_001251</name>
    <name evidence="18" type="ORF">BBO99_00001382</name>
</gene>
<feature type="compositionally biased region" description="Acidic residues" evidence="14">
    <location>
        <begin position="452"/>
        <end position="465"/>
    </location>
</feature>
<keyword evidence="7" id="KW-0560">Oxidoreductase</keyword>
<comment type="similarity">
    <text evidence="13">Belongs to the peroxidase family.</text>
</comment>
<feature type="compositionally biased region" description="Basic and acidic residues" evidence="14">
    <location>
        <begin position="187"/>
        <end position="200"/>
    </location>
</feature>
<dbReference type="InterPro" id="IPR044831">
    <property type="entry name" value="Ccp1-like"/>
</dbReference>
<dbReference type="GO" id="GO:0005758">
    <property type="term" value="C:mitochondrial intermembrane space"/>
    <property type="evidence" value="ECO:0007669"/>
    <property type="project" value="UniProtKB-SubCell"/>
</dbReference>
<keyword evidence="3" id="KW-0575">Peroxidase</keyword>
<dbReference type="AlphaFoldDB" id="A0A3R7MR52"/>
<feature type="transmembrane region" description="Helical" evidence="15">
    <location>
        <begin position="40"/>
        <end position="57"/>
    </location>
</feature>
<evidence type="ECO:0000313" key="17">
    <source>
        <dbReference type="EMBL" id="RLN26155.1"/>
    </source>
</evidence>
<comment type="catalytic activity">
    <reaction evidence="12">
        <text>2 Fe(II)-[cytochrome c] + H2O2 + 2 H(+) = 2 Fe(III)-[cytochrome c] + 2 H2O</text>
        <dbReference type="Rhea" id="RHEA:16581"/>
        <dbReference type="Rhea" id="RHEA-COMP:10350"/>
        <dbReference type="Rhea" id="RHEA-COMP:14399"/>
        <dbReference type="ChEBI" id="CHEBI:15377"/>
        <dbReference type="ChEBI" id="CHEBI:15378"/>
        <dbReference type="ChEBI" id="CHEBI:16240"/>
        <dbReference type="ChEBI" id="CHEBI:29033"/>
        <dbReference type="ChEBI" id="CHEBI:29034"/>
        <dbReference type="EC" id="1.11.1.5"/>
    </reaction>
</comment>
<keyword evidence="8" id="KW-0408">Iron</keyword>
<evidence type="ECO:0000256" key="3">
    <source>
        <dbReference type="ARBA" id="ARBA00022559"/>
    </source>
</evidence>
<evidence type="ECO:0000256" key="9">
    <source>
        <dbReference type="ARBA" id="ARBA00023128"/>
    </source>
</evidence>
<dbReference type="GO" id="GO:0000302">
    <property type="term" value="P:response to reactive oxygen species"/>
    <property type="evidence" value="ECO:0007669"/>
    <property type="project" value="TreeGrafter"/>
</dbReference>
<evidence type="ECO:0000256" key="1">
    <source>
        <dbReference type="ARBA" id="ARBA00004305"/>
    </source>
</evidence>
<dbReference type="Gene3D" id="1.10.420.10">
    <property type="entry name" value="Peroxidase, domain 2"/>
    <property type="match status" value="1"/>
</dbReference>
<evidence type="ECO:0000256" key="6">
    <source>
        <dbReference type="ARBA" id="ARBA00022946"/>
    </source>
</evidence>
<evidence type="ECO:0000313" key="19">
    <source>
        <dbReference type="Proteomes" id="UP000285624"/>
    </source>
</evidence>
<keyword evidence="4" id="KW-0349">Heme</keyword>
<evidence type="ECO:0000256" key="2">
    <source>
        <dbReference type="ARBA" id="ARBA00004569"/>
    </source>
</evidence>
<keyword evidence="6" id="KW-0809">Transit peptide</keyword>
<reference evidence="19 20" key="1">
    <citation type="submission" date="2018-07" db="EMBL/GenBank/DDBJ databases">
        <title>Genome sequencing of oomycete isolates from Chile give support for New Zealand origin for Phytophthora kernoviae and make available the first Nothophytophthora sp. genome.</title>
        <authorList>
            <person name="Studholme D.J."/>
            <person name="Sanfuentes E."/>
            <person name="Panda P."/>
            <person name="Hill R."/>
            <person name="Sambles C."/>
            <person name="Grant M."/>
            <person name="Williams N.M."/>
            <person name="Mcdougal R.L."/>
        </authorList>
    </citation>
    <scope>NUCLEOTIDE SEQUENCE [LARGE SCALE GENOMIC DNA]</scope>
    <source>
        <strain evidence="17">Chile2</strain>
        <strain evidence="18">Chile4</strain>
    </source>
</reference>
<dbReference type="SUPFAM" id="SSF48113">
    <property type="entry name" value="Heme-dependent peroxidases"/>
    <property type="match status" value="1"/>
</dbReference>
<feature type="region of interest" description="Disordered" evidence="14">
    <location>
        <begin position="171"/>
        <end position="200"/>
    </location>
</feature>
<keyword evidence="15" id="KW-0812">Transmembrane</keyword>
<dbReference type="PRINTS" id="PR00459">
    <property type="entry name" value="ASPEROXIDASE"/>
</dbReference>
<evidence type="ECO:0000256" key="11">
    <source>
        <dbReference type="ARBA" id="ARBA00040313"/>
    </source>
</evidence>
<dbReference type="STRING" id="325452.A0A3R7MR52"/>
<protein>
    <recommendedName>
        <fullName evidence="11">Cytochrome c peroxidase, mitochondrial</fullName>
        <ecNumber evidence="10">1.11.1.5</ecNumber>
    </recommendedName>
</protein>
<dbReference type="GO" id="GO:0042744">
    <property type="term" value="P:hydrogen peroxide catabolic process"/>
    <property type="evidence" value="ECO:0007669"/>
    <property type="project" value="TreeGrafter"/>
</dbReference>
<dbReference type="GO" id="GO:0004130">
    <property type="term" value="F:cytochrome-c peroxidase activity"/>
    <property type="evidence" value="ECO:0007669"/>
    <property type="project" value="UniProtKB-EC"/>
</dbReference>
<dbReference type="InterPro" id="IPR010255">
    <property type="entry name" value="Haem_peroxidase_sf"/>
</dbReference>